<evidence type="ECO:0000256" key="1">
    <source>
        <dbReference type="SAM" id="Phobius"/>
    </source>
</evidence>
<sequence length="55" mass="6260">MKFLRAFDRWVARNTLLAYWLGIVICFALLLVAHGWGASDTQALRMQMATSRSTT</sequence>
<keyword evidence="3" id="KW-1185">Reference proteome</keyword>
<dbReference type="AlphaFoldDB" id="A0A9X1RJH1"/>
<gene>
    <name evidence="2" type="ORF">L5014_02495</name>
</gene>
<evidence type="ECO:0000313" key="2">
    <source>
        <dbReference type="EMBL" id="MCG5072240.1"/>
    </source>
</evidence>
<feature type="transmembrane region" description="Helical" evidence="1">
    <location>
        <begin position="17"/>
        <end position="38"/>
    </location>
</feature>
<dbReference type="Proteomes" id="UP001139308">
    <property type="component" value="Unassembled WGS sequence"/>
</dbReference>
<keyword evidence="1" id="KW-0812">Transmembrane</keyword>
<proteinExistence type="predicted"/>
<dbReference type="EMBL" id="JAKLJA010000001">
    <property type="protein sequence ID" value="MCG5072240.1"/>
    <property type="molecule type" value="Genomic_DNA"/>
</dbReference>
<accession>A0A9X1RJH1</accession>
<evidence type="ECO:0000313" key="3">
    <source>
        <dbReference type="Proteomes" id="UP001139308"/>
    </source>
</evidence>
<protein>
    <submittedName>
        <fullName evidence="2">Uncharacterized protein</fullName>
    </submittedName>
</protein>
<reference evidence="2" key="1">
    <citation type="submission" date="2022-01" db="EMBL/GenBank/DDBJ databases">
        <title>Genome sequence and assembly of Parabukholderia sp. RG36.</title>
        <authorList>
            <person name="Chhetri G."/>
        </authorList>
    </citation>
    <scope>NUCLEOTIDE SEQUENCE</scope>
    <source>
        <strain evidence="2">RG36</strain>
    </source>
</reference>
<comment type="caution">
    <text evidence="2">The sequence shown here is derived from an EMBL/GenBank/DDBJ whole genome shotgun (WGS) entry which is preliminary data.</text>
</comment>
<name>A0A9X1RJH1_9BURK</name>
<organism evidence="2 3">
    <name type="scientific">Paraburkholderia tagetis</name>
    <dbReference type="NCBI Taxonomy" id="2913261"/>
    <lineage>
        <taxon>Bacteria</taxon>
        <taxon>Pseudomonadati</taxon>
        <taxon>Pseudomonadota</taxon>
        <taxon>Betaproteobacteria</taxon>
        <taxon>Burkholderiales</taxon>
        <taxon>Burkholderiaceae</taxon>
        <taxon>Paraburkholderia</taxon>
    </lineage>
</organism>
<keyword evidence="1" id="KW-0472">Membrane</keyword>
<keyword evidence="1" id="KW-1133">Transmembrane helix</keyword>
<dbReference type="RefSeq" id="WP_238461991.1">
    <property type="nucleotide sequence ID" value="NZ_JAKLJA010000001.1"/>
</dbReference>